<evidence type="ECO:0000313" key="3">
    <source>
        <dbReference type="Proteomes" id="UP000324222"/>
    </source>
</evidence>
<dbReference type="EMBL" id="VSRR010028089">
    <property type="protein sequence ID" value="MPC68598.1"/>
    <property type="molecule type" value="Genomic_DNA"/>
</dbReference>
<name>A0A5B7HIC1_PORTR</name>
<evidence type="ECO:0000313" key="2">
    <source>
        <dbReference type="EMBL" id="MPC68598.1"/>
    </source>
</evidence>
<reference evidence="2 3" key="1">
    <citation type="submission" date="2019-05" db="EMBL/GenBank/DDBJ databases">
        <title>Another draft genome of Portunus trituberculatus and its Hox gene families provides insights of decapod evolution.</title>
        <authorList>
            <person name="Jeong J.-H."/>
            <person name="Song I."/>
            <person name="Kim S."/>
            <person name="Choi T."/>
            <person name="Kim D."/>
            <person name="Ryu S."/>
            <person name="Kim W."/>
        </authorList>
    </citation>
    <scope>NUCLEOTIDE SEQUENCE [LARGE SCALE GENOMIC DNA]</scope>
    <source>
        <tissue evidence="2">Muscle</tissue>
    </source>
</reference>
<organism evidence="2 3">
    <name type="scientific">Portunus trituberculatus</name>
    <name type="common">Swimming crab</name>
    <name type="synonym">Neptunus trituberculatus</name>
    <dbReference type="NCBI Taxonomy" id="210409"/>
    <lineage>
        <taxon>Eukaryota</taxon>
        <taxon>Metazoa</taxon>
        <taxon>Ecdysozoa</taxon>
        <taxon>Arthropoda</taxon>
        <taxon>Crustacea</taxon>
        <taxon>Multicrustacea</taxon>
        <taxon>Malacostraca</taxon>
        <taxon>Eumalacostraca</taxon>
        <taxon>Eucarida</taxon>
        <taxon>Decapoda</taxon>
        <taxon>Pleocyemata</taxon>
        <taxon>Brachyura</taxon>
        <taxon>Eubrachyura</taxon>
        <taxon>Portunoidea</taxon>
        <taxon>Portunidae</taxon>
        <taxon>Portuninae</taxon>
        <taxon>Portunus</taxon>
    </lineage>
</organism>
<feature type="compositionally biased region" description="Low complexity" evidence="1">
    <location>
        <begin position="38"/>
        <end position="54"/>
    </location>
</feature>
<dbReference type="Proteomes" id="UP000324222">
    <property type="component" value="Unassembled WGS sequence"/>
</dbReference>
<sequence length="81" mass="8890">MKSSRKYTHPTLLTLIPILTPSQRYQTRSPDSRGDIHPTISPSPSLLLPSPTSTVPHKDLSGEGAVSWRRFALLPPSADTK</sequence>
<evidence type="ECO:0000256" key="1">
    <source>
        <dbReference type="SAM" id="MobiDB-lite"/>
    </source>
</evidence>
<dbReference type="AlphaFoldDB" id="A0A5B7HIC1"/>
<comment type="caution">
    <text evidence="2">The sequence shown here is derived from an EMBL/GenBank/DDBJ whole genome shotgun (WGS) entry which is preliminary data.</text>
</comment>
<accession>A0A5B7HIC1</accession>
<gene>
    <name evidence="2" type="ORF">E2C01_062800</name>
</gene>
<feature type="region of interest" description="Disordered" evidence="1">
    <location>
        <begin position="21"/>
        <end position="61"/>
    </location>
</feature>
<keyword evidence="3" id="KW-1185">Reference proteome</keyword>
<proteinExistence type="predicted"/>
<protein>
    <submittedName>
        <fullName evidence="2">Uncharacterized protein</fullName>
    </submittedName>
</protein>